<evidence type="ECO:0000256" key="1">
    <source>
        <dbReference type="ARBA" id="ARBA00008779"/>
    </source>
</evidence>
<evidence type="ECO:0000256" key="2">
    <source>
        <dbReference type="ARBA" id="ARBA00022801"/>
    </source>
</evidence>
<dbReference type="EMBL" id="CP036279">
    <property type="protein sequence ID" value="QDU62204.1"/>
    <property type="molecule type" value="Genomic_DNA"/>
</dbReference>
<dbReference type="KEGG" id="knv:Pan216_30710"/>
<dbReference type="AlphaFoldDB" id="A0A518B5F1"/>
<comment type="similarity">
    <text evidence="1">Belongs to the sulfatase family.</text>
</comment>
<feature type="region of interest" description="Disordered" evidence="3">
    <location>
        <begin position="411"/>
        <end position="430"/>
    </location>
</feature>
<dbReference type="InterPro" id="IPR017850">
    <property type="entry name" value="Alkaline_phosphatase_core_sf"/>
</dbReference>
<sequence>MSHLLITWMVFGVLAAESAPEPDDRPNILFIFADDIGYEALGSYGGLDFDTPHLDKMAREGLLFRRAYTSPVCTPSRVSMHTGLYTTRHRHYGVLPVHRGTRQKVDFQAMPTFAQLMRANGYATSVTGKWQLATLEVWPDHIRDAGFDSWCVWQIWRDGKKTLRHWTPTFSEDGQIRDDIAKRFGPDVLADYVIEQMAEAKEAGKPFLIVHNELLPHDPIIQTPEDKELGRQASLGNMIHYMDRLVGRILEATESLGIREKTYVIFMGDNGTHEEDFKNPNAGDPNERNHTRHTAAGLVNGGKFKLGDAGTHVPMIVWGPDSVPRGQVCNDLVDIVDLFPTYCELSGTRVPESIAIDGRSIVPQLKGEPGTRRDWVHHGIVKTKRYGGGENLFDGSWRLFRENGRLLDARSLPSETKAKPEDVEAKGARERLEAVFEKISPKGERPPEPFDLSQNGTTSP</sequence>
<keyword evidence="6" id="KW-1185">Reference proteome</keyword>
<dbReference type="Proteomes" id="UP000317093">
    <property type="component" value="Chromosome"/>
</dbReference>
<dbReference type="Gene3D" id="3.40.720.10">
    <property type="entry name" value="Alkaline Phosphatase, subunit A"/>
    <property type="match status" value="1"/>
</dbReference>
<evidence type="ECO:0000256" key="3">
    <source>
        <dbReference type="SAM" id="MobiDB-lite"/>
    </source>
</evidence>
<gene>
    <name evidence="5" type="primary">atsA_29</name>
    <name evidence="5" type="ORF">Pan216_30710</name>
</gene>
<dbReference type="PANTHER" id="PTHR42693">
    <property type="entry name" value="ARYLSULFATASE FAMILY MEMBER"/>
    <property type="match status" value="1"/>
</dbReference>
<feature type="region of interest" description="Disordered" evidence="3">
    <location>
        <begin position="437"/>
        <end position="460"/>
    </location>
</feature>
<proteinExistence type="inferred from homology"/>
<dbReference type="PANTHER" id="PTHR42693:SF53">
    <property type="entry name" value="ENDO-4-O-SULFATASE"/>
    <property type="match status" value="1"/>
</dbReference>
<dbReference type="GO" id="GO:0004065">
    <property type="term" value="F:arylsulfatase activity"/>
    <property type="evidence" value="ECO:0007669"/>
    <property type="project" value="UniProtKB-EC"/>
</dbReference>
<reference evidence="5 6" key="1">
    <citation type="submission" date="2019-02" db="EMBL/GenBank/DDBJ databases">
        <title>Deep-cultivation of Planctomycetes and their phenomic and genomic characterization uncovers novel biology.</title>
        <authorList>
            <person name="Wiegand S."/>
            <person name="Jogler M."/>
            <person name="Boedeker C."/>
            <person name="Pinto D."/>
            <person name="Vollmers J."/>
            <person name="Rivas-Marin E."/>
            <person name="Kohn T."/>
            <person name="Peeters S.H."/>
            <person name="Heuer A."/>
            <person name="Rast P."/>
            <person name="Oberbeckmann S."/>
            <person name="Bunk B."/>
            <person name="Jeske O."/>
            <person name="Meyerdierks A."/>
            <person name="Storesund J.E."/>
            <person name="Kallscheuer N."/>
            <person name="Luecker S."/>
            <person name="Lage O.M."/>
            <person name="Pohl T."/>
            <person name="Merkel B.J."/>
            <person name="Hornburger P."/>
            <person name="Mueller R.-W."/>
            <person name="Bruemmer F."/>
            <person name="Labrenz M."/>
            <person name="Spormann A.M."/>
            <person name="Op den Camp H."/>
            <person name="Overmann J."/>
            <person name="Amann R."/>
            <person name="Jetten M.S.M."/>
            <person name="Mascher T."/>
            <person name="Medema M.H."/>
            <person name="Devos D.P."/>
            <person name="Kaster A.-K."/>
            <person name="Ovreas L."/>
            <person name="Rohde M."/>
            <person name="Galperin M.Y."/>
            <person name="Jogler C."/>
        </authorList>
    </citation>
    <scope>NUCLEOTIDE SEQUENCE [LARGE SCALE GENOMIC DNA]</scope>
    <source>
        <strain evidence="5 6">Pan216</strain>
    </source>
</reference>
<evidence type="ECO:0000313" key="6">
    <source>
        <dbReference type="Proteomes" id="UP000317093"/>
    </source>
</evidence>
<dbReference type="InterPro" id="IPR050738">
    <property type="entry name" value="Sulfatase"/>
</dbReference>
<name>A0A518B5F1_9BACT</name>
<evidence type="ECO:0000259" key="4">
    <source>
        <dbReference type="Pfam" id="PF00884"/>
    </source>
</evidence>
<keyword evidence="2 5" id="KW-0378">Hydrolase</keyword>
<evidence type="ECO:0000313" key="5">
    <source>
        <dbReference type="EMBL" id="QDU62204.1"/>
    </source>
</evidence>
<dbReference type="Pfam" id="PF00884">
    <property type="entry name" value="Sulfatase"/>
    <property type="match status" value="1"/>
</dbReference>
<accession>A0A518B5F1</accession>
<feature type="compositionally biased region" description="Basic and acidic residues" evidence="3">
    <location>
        <begin position="437"/>
        <end position="448"/>
    </location>
</feature>
<organism evidence="5 6">
    <name type="scientific">Kolteria novifilia</name>
    <dbReference type="NCBI Taxonomy" id="2527975"/>
    <lineage>
        <taxon>Bacteria</taxon>
        <taxon>Pseudomonadati</taxon>
        <taxon>Planctomycetota</taxon>
        <taxon>Planctomycetia</taxon>
        <taxon>Kolteriales</taxon>
        <taxon>Kolteriaceae</taxon>
        <taxon>Kolteria</taxon>
    </lineage>
</organism>
<dbReference type="InterPro" id="IPR000917">
    <property type="entry name" value="Sulfatase_N"/>
</dbReference>
<protein>
    <submittedName>
        <fullName evidence="5">Arylsulfatase</fullName>
        <ecNumber evidence="5">3.1.6.1</ecNumber>
    </submittedName>
</protein>
<dbReference type="EC" id="3.1.6.1" evidence="5"/>
<feature type="domain" description="Sulfatase N-terminal" evidence="4">
    <location>
        <begin position="26"/>
        <end position="347"/>
    </location>
</feature>
<feature type="compositionally biased region" description="Basic and acidic residues" evidence="3">
    <location>
        <begin position="416"/>
        <end position="430"/>
    </location>
</feature>
<dbReference type="SUPFAM" id="SSF53649">
    <property type="entry name" value="Alkaline phosphatase-like"/>
    <property type="match status" value="1"/>
</dbReference>